<dbReference type="OrthoDB" id="542013at2759"/>
<dbReference type="Gene3D" id="3.40.50.720">
    <property type="entry name" value="NAD(P)-binding Rossmann-like Domain"/>
    <property type="match status" value="1"/>
</dbReference>
<evidence type="ECO:0000313" key="5">
    <source>
        <dbReference type="EMBL" id="OKL60189.1"/>
    </source>
</evidence>
<dbReference type="InterPro" id="IPR002347">
    <property type="entry name" value="SDR_fam"/>
</dbReference>
<dbReference type="GeneID" id="31004328"/>
<proteinExistence type="inferred from homology"/>
<dbReference type="PRINTS" id="PR00081">
    <property type="entry name" value="GDHRDH"/>
</dbReference>
<keyword evidence="2" id="KW-0521">NADP</keyword>
<keyword evidence="3" id="KW-0560">Oxidoreductase</keyword>
<evidence type="ECO:0000256" key="4">
    <source>
        <dbReference type="SAM" id="MobiDB-lite"/>
    </source>
</evidence>
<protein>
    <recommendedName>
        <fullName evidence="7">Short-chain dehydrogenase</fullName>
    </recommendedName>
</protein>
<name>A0A225AX43_TALAT</name>
<dbReference type="SUPFAM" id="SSF51735">
    <property type="entry name" value="NAD(P)-binding Rossmann-fold domains"/>
    <property type="match status" value="1"/>
</dbReference>
<dbReference type="PANTHER" id="PTHR24320:SF252">
    <property type="entry name" value="DEHYDROGENASE_REDUCTASE FAMILY PROTEIN, PUTATIVE (AFU_ORTHOLOGUE AFUA_3G08550)-RELATED"/>
    <property type="match status" value="1"/>
</dbReference>
<dbReference type="STRING" id="1441469.A0A225AX43"/>
<dbReference type="RefSeq" id="XP_020120310.1">
    <property type="nucleotide sequence ID" value="XM_020266858.1"/>
</dbReference>
<dbReference type="InterPro" id="IPR036291">
    <property type="entry name" value="NAD(P)-bd_dom_sf"/>
</dbReference>
<organism evidence="5 6">
    <name type="scientific">Talaromyces atroroseus</name>
    <dbReference type="NCBI Taxonomy" id="1441469"/>
    <lineage>
        <taxon>Eukaryota</taxon>
        <taxon>Fungi</taxon>
        <taxon>Dikarya</taxon>
        <taxon>Ascomycota</taxon>
        <taxon>Pezizomycotina</taxon>
        <taxon>Eurotiomycetes</taxon>
        <taxon>Eurotiomycetidae</taxon>
        <taxon>Eurotiales</taxon>
        <taxon>Trichocomaceae</taxon>
        <taxon>Talaromyces</taxon>
        <taxon>Talaromyces sect. Trachyspermi</taxon>
    </lineage>
</organism>
<reference evidence="5 6" key="1">
    <citation type="submission" date="2015-06" db="EMBL/GenBank/DDBJ databases">
        <title>Talaromyces atroroseus IBT 11181 draft genome.</title>
        <authorList>
            <person name="Rasmussen K.B."/>
            <person name="Rasmussen S."/>
            <person name="Petersen B."/>
            <person name="Sicheritz-Ponten T."/>
            <person name="Mortensen U.H."/>
            <person name="Thrane U."/>
        </authorList>
    </citation>
    <scope>NUCLEOTIDE SEQUENCE [LARGE SCALE GENOMIC DNA]</scope>
    <source>
        <strain evidence="5 6">IBT 11181</strain>
    </source>
</reference>
<dbReference type="AlphaFoldDB" id="A0A225AX43"/>
<gene>
    <name evidence="5" type="ORF">UA08_04573</name>
</gene>
<comment type="caution">
    <text evidence="5">The sequence shown here is derived from an EMBL/GenBank/DDBJ whole genome shotgun (WGS) entry which is preliminary data.</text>
</comment>
<dbReference type="GO" id="GO:0016491">
    <property type="term" value="F:oxidoreductase activity"/>
    <property type="evidence" value="ECO:0007669"/>
    <property type="project" value="UniProtKB-KW"/>
</dbReference>
<sequence>MWKSILQPLHPLRLPPPDSFHNQTILITGANTGVGREAARHALSLGASKIIMGVRSVEKGERARADILSTVPTATEPSLEVWHLDLSSFQNVMAFVRRMRDYVEKPGNRLDTAIMNAGLASGEWNKSPDGWEMHVQVNGLSTALLSLELLPLLISSSSHGTSDHAKKNTRGQQTSPSRPHLVIVSSDVHQGVIFPQRTKTNILAALNDRNQWEELQAKNVVERYGVSKLFNQWTNIEIAKLVPIDSQTGLEKVIVTSATPGFTQSELLTRERPPFMLKLIQTLFARTPPHGAMAIIDAAVREDGHGKWLENLKVTDPGYIVSSSEGQKIREQAWKEILDVLKRVDPDLKLSYT</sequence>
<evidence type="ECO:0000256" key="3">
    <source>
        <dbReference type="ARBA" id="ARBA00023002"/>
    </source>
</evidence>
<evidence type="ECO:0000256" key="1">
    <source>
        <dbReference type="ARBA" id="ARBA00006484"/>
    </source>
</evidence>
<evidence type="ECO:0008006" key="7">
    <source>
        <dbReference type="Google" id="ProtNLM"/>
    </source>
</evidence>
<evidence type="ECO:0000313" key="6">
    <source>
        <dbReference type="Proteomes" id="UP000214365"/>
    </source>
</evidence>
<dbReference type="EMBL" id="LFMY01000006">
    <property type="protein sequence ID" value="OKL60189.1"/>
    <property type="molecule type" value="Genomic_DNA"/>
</dbReference>
<comment type="similarity">
    <text evidence="1">Belongs to the short-chain dehydrogenases/reductases (SDR) family.</text>
</comment>
<evidence type="ECO:0000256" key="2">
    <source>
        <dbReference type="ARBA" id="ARBA00022857"/>
    </source>
</evidence>
<dbReference type="Pfam" id="PF00106">
    <property type="entry name" value="adh_short"/>
    <property type="match status" value="1"/>
</dbReference>
<keyword evidence="6" id="KW-1185">Reference proteome</keyword>
<dbReference type="PANTHER" id="PTHR24320">
    <property type="entry name" value="RETINOL DEHYDROGENASE"/>
    <property type="match status" value="1"/>
</dbReference>
<feature type="region of interest" description="Disordered" evidence="4">
    <location>
        <begin position="158"/>
        <end position="178"/>
    </location>
</feature>
<accession>A0A225AX43</accession>
<dbReference type="Proteomes" id="UP000214365">
    <property type="component" value="Unassembled WGS sequence"/>
</dbReference>